<proteinExistence type="predicted"/>
<evidence type="ECO:0008006" key="3">
    <source>
        <dbReference type="Google" id="ProtNLM"/>
    </source>
</evidence>
<reference evidence="1 2" key="1">
    <citation type="submission" date="2016-10" db="EMBL/GenBank/DDBJ databases">
        <authorList>
            <person name="Varghese N."/>
            <person name="Submissions S."/>
        </authorList>
    </citation>
    <scope>NUCLEOTIDE SEQUENCE [LARGE SCALE GENOMIC DNA]</scope>
    <source>
        <strain evidence="1 2">CGMCC 1.10941</strain>
    </source>
</reference>
<organism evidence="1 2">
    <name type="scientific">Chryseobacterium taihuense</name>
    <dbReference type="NCBI Taxonomy" id="1141221"/>
    <lineage>
        <taxon>Bacteria</taxon>
        <taxon>Pseudomonadati</taxon>
        <taxon>Bacteroidota</taxon>
        <taxon>Flavobacteriia</taxon>
        <taxon>Flavobacteriales</taxon>
        <taxon>Weeksellaceae</taxon>
        <taxon>Chryseobacterium group</taxon>
        <taxon>Chryseobacterium</taxon>
    </lineage>
</organism>
<protein>
    <recommendedName>
        <fullName evidence="3">Lipoprotein</fullName>
    </recommendedName>
</protein>
<dbReference type="PROSITE" id="PS51257">
    <property type="entry name" value="PROKAR_LIPOPROTEIN"/>
    <property type="match status" value="1"/>
</dbReference>
<keyword evidence="2" id="KW-1185">Reference proteome</keyword>
<gene>
    <name evidence="1" type="ORF">SAMN05216273_12135</name>
</gene>
<evidence type="ECO:0000313" key="2">
    <source>
        <dbReference type="Proteomes" id="UP000199242"/>
    </source>
</evidence>
<sequence length="166" mass="18345">MKKSVFLIIPLLTASCSKQSSEAQQMEDSLTSVVNTEVKRKDSVSKPIAEDSLQTEHVKNAGEAVKILNAEKLPCTIDQKFDAKIQKLVIRIPNYSKPSIHGSISTQNNNMNVRFNQIKLSDGTYDGPFGKEISYQIKNKGEIWLIVGKNLMAEGAVEGDFSVTVE</sequence>
<dbReference type="EMBL" id="FNHD01000021">
    <property type="protein sequence ID" value="SDM30732.1"/>
    <property type="molecule type" value="Genomic_DNA"/>
</dbReference>
<comment type="caution">
    <text evidence="1">The sequence shown here is derived from an EMBL/GenBank/DDBJ whole genome shotgun (WGS) entry which is preliminary data.</text>
</comment>
<evidence type="ECO:0000313" key="1">
    <source>
        <dbReference type="EMBL" id="SDM30732.1"/>
    </source>
</evidence>
<accession>A0ABY0R2J8</accession>
<name>A0ABY0R2J8_9FLAO</name>
<dbReference type="RefSeq" id="WP_089745439.1">
    <property type="nucleotide sequence ID" value="NZ_FNHD01000021.1"/>
</dbReference>
<dbReference type="Proteomes" id="UP000199242">
    <property type="component" value="Unassembled WGS sequence"/>
</dbReference>